<evidence type="ECO:0000313" key="1">
    <source>
        <dbReference type="EMBL" id="KAG7497644.1"/>
    </source>
</evidence>
<protein>
    <submittedName>
        <fullName evidence="1">Uncharacterized protein</fullName>
    </submittedName>
</protein>
<comment type="caution">
    <text evidence="1">The sequence shown here is derived from an EMBL/GenBank/DDBJ whole genome shotgun (WGS) entry which is preliminary data.</text>
</comment>
<dbReference type="AlphaFoldDB" id="A0AAV6QZR7"/>
<dbReference type="EMBL" id="JAGKHQ010000015">
    <property type="protein sequence ID" value="KAG7497644.1"/>
    <property type="molecule type" value="Genomic_DNA"/>
</dbReference>
<proteinExistence type="predicted"/>
<sequence>MSPRTAAGLSVSPGSTKKFSIATEYAMGVKNRFVYTMHVRVFPWLLTDTTFDEQRQSSPCLLRHSHTLLWGLCRADNAAEANVAAGHGNRMFPQTPCGLSASRCLEPSPVHASFTFLVTLF</sequence>
<dbReference type="Proteomes" id="UP000693946">
    <property type="component" value="Linkage Group LG3"/>
</dbReference>
<name>A0AAV6QZR7_SOLSE</name>
<evidence type="ECO:0000313" key="2">
    <source>
        <dbReference type="Proteomes" id="UP000693946"/>
    </source>
</evidence>
<accession>A0AAV6QZR7</accession>
<organism evidence="1 2">
    <name type="scientific">Solea senegalensis</name>
    <name type="common">Senegalese sole</name>
    <dbReference type="NCBI Taxonomy" id="28829"/>
    <lineage>
        <taxon>Eukaryota</taxon>
        <taxon>Metazoa</taxon>
        <taxon>Chordata</taxon>
        <taxon>Craniata</taxon>
        <taxon>Vertebrata</taxon>
        <taxon>Euteleostomi</taxon>
        <taxon>Actinopterygii</taxon>
        <taxon>Neopterygii</taxon>
        <taxon>Teleostei</taxon>
        <taxon>Neoteleostei</taxon>
        <taxon>Acanthomorphata</taxon>
        <taxon>Carangaria</taxon>
        <taxon>Pleuronectiformes</taxon>
        <taxon>Pleuronectoidei</taxon>
        <taxon>Soleidae</taxon>
        <taxon>Solea</taxon>
    </lineage>
</organism>
<keyword evidence="2" id="KW-1185">Reference proteome</keyword>
<gene>
    <name evidence="1" type="ORF">JOB18_041296</name>
</gene>
<reference evidence="1 2" key="1">
    <citation type="journal article" date="2021" name="Sci. Rep.">
        <title>Chromosome anchoring in Senegalese sole (Solea senegalensis) reveals sex-associated markers and genome rearrangements in flatfish.</title>
        <authorList>
            <person name="Guerrero-Cozar I."/>
            <person name="Gomez-Garrido J."/>
            <person name="Berbel C."/>
            <person name="Martinez-Blanch J.F."/>
            <person name="Alioto T."/>
            <person name="Claros M.G."/>
            <person name="Gagnaire P.A."/>
            <person name="Manchado M."/>
        </authorList>
    </citation>
    <scope>NUCLEOTIDE SEQUENCE [LARGE SCALE GENOMIC DNA]</scope>
    <source>
        <strain evidence="1">Sse05_10M</strain>
    </source>
</reference>